<keyword evidence="6 9" id="KW-0472">Membrane</keyword>
<feature type="transmembrane region" description="Helical" evidence="9">
    <location>
        <begin position="27"/>
        <end position="49"/>
    </location>
</feature>
<evidence type="ECO:0000256" key="6">
    <source>
        <dbReference type="ARBA" id="ARBA00023136"/>
    </source>
</evidence>
<evidence type="ECO:0000256" key="8">
    <source>
        <dbReference type="SAM" id="MobiDB-lite"/>
    </source>
</evidence>
<name>A0AAD7XL57_9STRA</name>
<evidence type="ECO:0000256" key="4">
    <source>
        <dbReference type="ARBA" id="ARBA00022692"/>
    </source>
</evidence>
<organism evidence="11 12">
    <name type="scientific">Chrysophaeum taylorii</name>
    <dbReference type="NCBI Taxonomy" id="2483200"/>
    <lineage>
        <taxon>Eukaryota</taxon>
        <taxon>Sar</taxon>
        <taxon>Stramenopiles</taxon>
        <taxon>Ochrophyta</taxon>
        <taxon>Pelagophyceae</taxon>
        <taxon>Pelagomonadales</taxon>
        <taxon>Pelagomonadaceae</taxon>
        <taxon>Chrysophaeum</taxon>
    </lineage>
</organism>
<evidence type="ECO:0000313" key="11">
    <source>
        <dbReference type="EMBL" id="KAJ8602204.1"/>
    </source>
</evidence>
<gene>
    <name evidence="11" type="ORF">CTAYLR_003615</name>
</gene>
<evidence type="ECO:0000256" key="1">
    <source>
        <dbReference type="ARBA" id="ARBA00004167"/>
    </source>
</evidence>
<dbReference type="GO" id="GO:0016757">
    <property type="term" value="F:glycosyltransferase activity"/>
    <property type="evidence" value="ECO:0007669"/>
    <property type="project" value="UniProtKB-KW"/>
</dbReference>
<evidence type="ECO:0000313" key="12">
    <source>
        <dbReference type="Proteomes" id="UP001230188"/>
    </source>
</evidence>
<evidence type="ECO:0000256" key="3">
    <source>
        <dbReference type="ARBA" id="ARBA00022679"/>
    </source>
</evidence>
<dbReference type="InterPro" id="IPR049625">
    <property type="entry name" value="Glyco_transf_61_cat"/>
</dbReference>
<proteinExistence type="predicted"/>
<feature type="region of interest" description="Disordered" evidence="8">
    <location>
        <begin position="86"/>
        <end position="128"/>
    </location>
</feature>
<dbReference type="Pfam" id="PF04577">
    <property type="entry name" value="Glyco_transf_61"/>
    <property type="match status" value="1"/>
</dbReference>
<feature type="domain" description="Glycosyltransferase 61 catalytic" evidence="10">
    <location>
        <begin position="480"/>
        <end position="556"/>
    </location>
</feature>
<evidence type="ECO:0000259" key="10">
    <source>
        <dbReference type="Pfam" id="PF04577"/>
    </source>
</evidence>
<comment type="subcellular location">
    <subcellularLocation>
        <location evidence="1">Membrane</location>
        <topology evidence="1">Single-pass membrane protein</topology>
    </subcellularLocation>
</comment>
<comment type="caution">
    <text evidence="11">The sequence shown here is derived from an EMBL/GenBank/DDBJ whole genome shotgun (WGS) entry which is preliminary data.</text>
</comment>
<keyword evidence="12" id="KW-1185">Reference proteome</keyword>
<keyword evidence="2" id="KW-0328">Glycosyltransferase</keyword>
<evidence type="ECO:0000256" key="5">
    <source>
        <dbReference type="ARBA" id="ARBA00022989"/>
    </source>
</evidence>
<dbReference type="PANTHER" id="PTHR20961:SF38">
    <property type="entry name" value="PROTEIN O-LINKED-MANNOSE BETA-1,4-N-ACETYLGLUCOSAMINYLTRANSFERASE 2"/>
    <property type="match status" value="1"/>
</dbReference>
<reference evidence="11" key="1">
    <citation type="submission" date="2023-01" db="EMBL/GenBank/DDBJ databases">
        <title>Metagenome sequencing of chrysophaentin producing Chrysophaeum taylorii.</title>
        <authorList>
            <person name="Davison J."/>
            <person name="Bewley C."/>
        </authorList>
    </citation>
    <scope>NUCLEOTIDE SEQUENCE</scope>
    <source>
        <strain evidence="11">NIES-1699</strain>
    </source>
</reference>
<evidence type="ECO:0000256" key="9">
    <source>
        <dbReference type="SAM" id="Phobius"/>
    </source>
</evidence>
<keyword evidence="3" id="KW-0808">Transferase</keyword>
<dbReference type="GO" id="GO:0016020">
    <property type="term" value="C:membrane"/>
    <property type="evidence" value="ECO:0007669"/>
    <property type="project" value="UniProtKB-SubCell"/>
</dbReference>
<evidence type="ECO:0000256" key="2">
    <source>
        <dbReference type="ARBA" id="ARBA00022676"/>
    </source>
</evidence>
<dbReference type="InterPro" id="IPR007657">
    <property type="entry name" value="Glycosyltransferase_61"/>
</dbReference>
<accession>A0AAD7XL57</accession>
<keyword evidence="7" id="KW-0325">Glycoprotein</keyword>
<dbReference type="PANTHER" id="PTHR20961">
    <property type="entry name" value="GLYCOSYLTRANSFERASE"/>
    <property type="match status" value="1"/>
</dbReference>
<keyword evidence="5 9" id="KW-1133">Transmembrane helix</keyword>
<evidence type="ECO:0000256" key="7">
    <source>
        <dbReference type="ARBA" id="ARBA00023180"/>
    </source>
</evidence>
<dbReference type="Proteomes" id="UP001230188">
    <property type="component" value="Unassembled WGS sequence"/>
</dbReference>
<keyword evidence="4 9" id="KW-0812">Transmembrane</keyword>
<protein>
    <recommendedName>
        <fullName evidence="10">Glycosyltransferase 61 catalytic domain-containing protein</fullName>
    </recommendedName>
</protein>
<dbReference type="EMBL" id="JAQMWT010000388">
    <property type="protein sequence ID" value="KAJ8602204.1"/>
    <property type="molecule type" value="Genomic_DNA"/>
</dbReference>
<dbReference type="AlphaFoldDB" id="A0AAD7XL57"/>
<sequence>MRRRGKGAGDLTRDEARSSKYPRVPRAAMWVALVLTIMMVLFGVTTSWVSRQATVTKSNEEEVELARLEGLVATQNATIGALRRALDRASSPSNKGLESRKEAVVPKMTTTTTESRPQEPERRSVAQNTDAVSSWFGHRILTLSDAAVRSTPMNELMASYGPTKGGGTCEKDFGNALVTRWRSARKTYCGPKHRKNATHIECFLIKQTSHHGNGDQLCLSRDVRINFRDLADGRTAATYFENYVASKHQQQHSKIRYSKGTWAGTCAPETSLWQAKFFPGWNVNWFNAFESVDALECEVFEEAPTLIVERDTFANLFHNSEDFFNAQIALAILEWSLEDVQILLTDIYPKGPFWPMWSKVFRGAREPLTAFDVAQKYGTKNVCFKKVVIAILGAAAPVTVASFNTRCSRSAIVRSYADLVVATLGLAEHTRYARANVVDPKRVVVTFMARRSASEWPEKRFCDSRRSFFRCERLNHLGVRKLGRSVKNDAAVVSALKTLEQQHFQNGARVEVQDVDYSILSYEDQIRTDLDTDVMVGPHGAGLLHNIFMPDRAVLVELFIDASQANRHFHNFARWQGRNYFSKSMTNPVPPDDLLRLVSQAINSLDLSRPH</sequence>